<evidence type="ECO:0000256" key="5">
    <source>
        <dbReference type="SAM" id="Phobius"/>
    </source>
</evidence>
<evidence type="ECO:0000256" key="2">
    <source>
        <dbReference type="ARBA" id="ARBA00022692"/>
    </source>
</evidence>
<accession>A0A1J5SEQ7</accession>
<dbReference type="InterPro" id="IPR045214">
    <property type="entry name" value="Surf1/Surf4"/>
</dbReference>
<keyword evidence="3 5" id="KW-1133">Transmembrane helix</keyword>
<dbReference type="CDD" id="cd06662">
    <property type="entry name" value="SURF1"/>
    <property type="match status" value="1"/>
</dbReference>
<keyword evidence="2 5" id="KW-0812">Transmembrane</keyword>
<name>A0A1J5SEQ7_9ZZZZ</name>
<feature type="transmembrane region" description="Helical" evidence="5">
    <location>
        <begin position="218"/>
        <end position="239"/>
    </location>
</feature>
<organism evidence="6">
    <name type="scientific">mine drainage metagenome</name>
    <dbReference type="NCBI Taxonomy" id="410659"/>
    <lineage>
        <taxon>unclassified sequences</taxon>
        <taxon>metagenomes</taxon>
        <taxon>ecological metagenomes</taxon>
    </lineage>
</organism>
<dbReference type="PROSITE" id="PS50895">
    <property type="entry name" value="SURF1"/>
    <property type="match status" value="1"/>
</dbReference>
<evidence type="ECO:0000256" key="1">
    <source>
        <dbReference type="ARBA" id="ARBA00004370"/>
    </source>
</evidence>
<evidence type="ECO:0000256" key="4">
    <source>
        <dbReference type="ARBA" id="ARBA00023136"/>
    </source>
</evidence>
<dbReference type="GO" id="GO:0016020">
    <property type="term" value="C:membrane"/>
    <property type="evidence" value="ECO:0007669"/>
    <property type="project" value="UniProtKB-SubCell"/>
</dbReference>
<gene>
    <name evidence="6" type="ORF">GALL_110500</name>
</gene>
<evidence type="ECO:0000256" key="3">
    <source>
        <dbReference type="ARBA" id="ARBA00022989"/>
    </source>
</evidence>
<comment type="caution">
    <text evidence="6">The sequence shown here is derived from an EMBL/GenBank/DDBJ whole genome shotgun (WGS) entry which is preliminary data.</text>
</comment>
<feature type="transmembrane region" description="Helical" evidence="5">
    <location>
        <begin position="20"/>
        <end position="41"/>
    </location>
</feature>
<dbReference type="Pfam" id="PF02104">
    <property type="entry name" value="SURF1"/>
    <property type="match status" value="1"/>
</dbReference>
<dbReference type="InterPro" id="IPR002994">
    <property type="entry name" value="Surf1/Shy1"/>
</dbReference>
<dbReference type="PANTHER" id="PTHR23427:SF2">
    <property type="entry name" value="SURFEIT LOCUS PROTEIN 1"/>
    <property type="match status" value="1"/>
</dbReference>
<evidence type="ECO:0000313" key="6">
    <source>
        <dbReference type="EMBL" id="OIR06802.1"/>
    </source>
</evidence>
<sequence>MKKQQSSVSGGRPIRPASQFWPTIAAIVVIVLTVLLGRWQLDRAHMREARQARYDSLAKLAPVSIGGRLIDGGSLDYHRVSARGRWLTQYGIFLDNQVHSGQDGFDVYMPLRLEGSELSLLVDRGWIAAGGNRAHLPEIKTPGGSVEISGSVQLPARFKEFGPVYREGRIWENVTPERFSAWSGLKLQPVVVRQTNDPGDGLLRDWPRPDSGADRNRGYAFQWFVFAALACVLWAYHFFKRDSPDVE</sequence>
<proteinExistence type="predicted"/>
<dbReference type="PANTHER" id="PTHR23427">
    <property type="entry name" value="SURFEIT LOCUS PROTEIN"/>
    <property type="match status" value="1"/>
</dbReference>
<comment type="subcellular location">
    <subcellularLocation>
        <location evidence="1">Membrane</location>
    </subcellularLocation>
</comment>
<dbReference type="EMBL" id="MLJW01000041">
    <property type="protein sequence ID" value="OIR06802.1"/>
    <property type="molecule type" value="Genomic_DNA"/>
</dbReference>
<reference evidence="6" key="1">
    <citation type="submission" date="2016-10" db="EMBL/GenBank/DDBJ databases">
        <title>Sequence of Gallionella enrichment culture.</title>
        <authorList>
            <person name="Poehlein A."/>
            <person name="Muehling M."/>
            <person name="Daniel R."/>
        </authorList>
    </citation>
    <scope>NUCLEOTIDE SEQUENCE</scope>
</reference>
<keyword evidence="4 5" id="KW-0472">Membrane</keyword>
<protein>
    <submittedName>
        <fullName evidence="6">SURF1 family protein</fullName>
    </submittedName>
</protein>
<dbReference type="AlphaFoldDB" id="A0A1J5SEQ7"/>